<accession>A0A0L0FG39</accession>
<dbReference type="RefSeq" id="XP_014148910.1">
    <property type="nucleotide sequence ID" value="XM_014293435.1"/>
</dbReference>
<dbReference type="GeneID" id="25912962"/>
<dbReference type="Proteomes" id="UP000054560">
    <property type="component" value="Unassembled WGS sequence"/>
</dbReference>
<reference evidence="2 3" key="1">
    <citation type="submission" date="2011-02" db="EMBL/GenBank/DDBJ databases">
        <title>The Genome Sequence of Sphaeroforma arctica JP610.</title>
        <authorList>
            <consortium name="The Broad Institute Genome Sequencing Platform"/>
            <person name="Russ C."/>
            <person name="Cuomo C."/>
            <person name="Young S.K."/>
            <person name="Zeng Q."/>
            <person name="Gargeya S."/>
            <person name="Alvarado L."/>
            <person name="Berlin A."/>
            <person name="Chapman S.B."/>
            <person name="Chen Z."/>
            <person name="Freedman E."/>
            <person name="Gellesch M."/>
            <person name="Goldberg J."/>
            <person name="Griggs A."/>
            <person name="Gujja S."/>
            <person name="Heilman E."/>
            <person name="Heiman D."/>
            <person name="Howarth C."/>
            <person name="Mehta T."/>
            <person name="Neiman D."/>
            <person name="Pearson M."/>
            <person name="Roberts A."/>
            <person name="Saif S."/>
            <person name="Shea T."/>
            <person name="Shenoy N."/>
            <person name="Sisk P."/>
            <person name="Stolte C."/>
            <person name="Sykes S."/>
            <person name="White J."/>
            <person name="Yandava C."/>
            <person name="Burger G."/>
            <person name="Gray M.W."/>
            <person name="Holland P.W.H."/>
            <person name="King N."/>
            <person name="Lang F.B.F."/>
            <person name="Roger A.J."/>
            <person name="Ruiz-Trillo I."/>
            <person name="Haas B."/>
            <person name="Nusbaum C."/>
            <person name="Birren B."/>
        </authorList>
    </citation>
    <scope>NUCLEOTIDE SEQUENCE [LARGE SCALE GENOMIC DNA]</scope>
    <source>
        <strain evidence="2 3">JP610</strain>
    </source>
</reference>
<protein>
    <submittedName>
        <fullName evidence="2">Uncharacterized protein</fullName>
    </submittedName>
</protein>
<feature type="region of interest" description="Disordered" evidence="1">
    <location>
        <begin position="239"/>
        <end position="267"/>
    </location>
</feature>
<gene>
    <name evidence="2" type="ORF">SARC_12458</name>
</gene>
<organism evidence="2 3">
    <name type="scientific">Sphaeroforma arctica JP610</name>
    <dbReference type="NCBI Taxonomy" id="667725"/>
    <lineage>
        <taxon>Eukaryota</taxon>
        <taxon>Ichthyosporea</taxon>
        <taxon>Ichthyophonida</taxon>
        <taxon>Sphaeroforma</taxon>
    </lineage>
</organism>
<evidence type="ECO:0000313" key="3">
    <source>
        <dbReference type="Proteomes" id="UP000054560"/>
    </source>
</evidence>
<name>A0A0L0FG39_9EUKA</name>
<evidence type="ECO:0000256" key="1">
    <source>
        <dbReference type="SAM" id="MobiDB-lite"/>
    </source>
</evidence>
<sequence length="291" mass="31749">MSVNSVHSNEVRTRSNLATAYSPTAVEDVGMGETPNKEGCRLPYMEGGSISEQADVHVSPRHSNTSIVRSCDETIEEVDDEEALSGKEHTNTTDELALSGKEHTSTTDTWVRRGSLPTHIATTGDDINTCTDIATTENSYASTQSPETKTDSHTAKVAVNKSMPDLLDRLESQPNKKAIKKRTPSMRNILRSFPTFGMGPRKRSHTGSTRKASDLSLKPFGHKHSACDRVTSFTGDIAEHDSTTRNPLSRMCTHSSTHTKHRQPAKDVDAEMDIAITESTNANTCIAYGMA</sequence>
<dbReference type="AlphaFoldDB" id="A0A0L0FG39"/>
<feature type="compositionally biased region" description="Polar residues" evidence="1">
    <location>
        <begin position="244"/>
        <end position="256"/>
    </location>
</feature>
<dbReference type="EMBL" id="KQ243913">
    <property type="protein sequence ID" value="KNC75008.1"/>
    <property type="molecule type" value="Genomic_DNA"/>
</dbReference>
<keyword evidence="3" id="KW-1185">Reference proteome</keyword>
<evidence type="ECO:0000313" key="2">
    <source>
        <dbReference type="EMBL" id="KNC75008.1"/>
    </source>
</evidence>
<feature type="region of interest" description="Disordered" evidence="1">
    <location>
        <begin position="191"/>
        <end position="217"/>
    </location>
</feature>
<proteinExistence type="predicted"/>